<dbReference type="Gene3D" id="3.40.50.150">
    <property type="entry name" value="Vaccinia Virus protein VP39"/>
    <property type="match status" value="1"/>
</dbReference>
<feature type="domain" description="Methyltransferase type 11" evidence="4">
    <location>
        <begin position="52"/>
        <end position="141"/>
    </location>
</feature>
<name>A0A286DWM9_9ACTN</name>
<dbReference type="InterPro" id="IPR051052">
    <property type="entry name" value="Diverse_substrate_MTase"/>
</dbReference>
<evidence type="ECO:0000259" key="4">
    <source>
        <dbReference type="Pfam" id="PF08241"/>
    </source>
</evidence>
<sequence length="264" mass="28644">MGKAEAMRTSDFATSFNAVAAEYASARPDYPPALYDALEECFGRPLADAHALDVGAGTGKATRGLGERGVRVTAVEPGDGMAAQLATASPGVPLVRAVGDALPFADGSVDLVTYAQAWHWTRPEVALPEALRVLRPEGGLALWWNTNDRSVGWIDEQVERLRRRLPQHGAHDVTRIVGRHLAALEPALRPVYREVAWSRTVPIATHLANLATHSQFAVLDQVETRPVLAEEEAIVGALFPDGLVEESYVVRLTYLPRPNELTTD</sequence>
<protein>
    <submittedName>
        <fullName evidence="5">Methyltransferase domain-containing protein</fullName>
    </submittedName>
</protein>
<evidence type="ECO:0000313" key="6">
    <source>
        <dbReference type="Proteomes" id="UP000219072"/>
    </source>
</evidence>
<dbReference type="PANTHER" id="PTHR44942:SF4">
    <property type="entry name" value="METHYLTRANSFERASE TYPE 11 DOMAIN-CONTAINING PROTEIN"/>
    <property type="match status" value="1"/>
</dbReference>
<dbReference type="PANTHER" id="PTHR44942">
    <property type="entry name" value="METHYLTRANSF_11 DOMAIN-CONTAINING PROTEIN"/>
    <property type="match status" value="1"/>
</dbReference>
<proteinExistence type="inferred from homology"/>
<dbReference type="GO" id="GO:0008757">
    <property type="term" value="F:S-adenosylmethionine-dependent methyltransferase activity"/>
    <property type="evidence" value="ECO:0007669"/>
    <property type="project" value="InterPro"/>
</dbReference>
<keyword evidence="6" id="KW-1185">Reference proteome</keyword>
<evidence type="ECO:0000256" key="1">
    <source>
        <dbReference type="ARBA" id="ARBA00008361"/>
    </source>
</evidence>
<dbReference type="Proteomes" id="UP000219072">
    <property type="component" value="Unassembled WGS sequence"/>
</dbReference>
<dbReference type="InterPro" id="IPR013216">
    <property type="entry name" value="Methyltransf_11"/>
</dbReference>
<dbReference type="CDD" id="cd02440">
    <property type="entry name" value="AdoMet_MTases"/>
    <property type="match status" value="1"/>
</dbReference>
<dbReference type="AlphaFoldDB" id="A0A286DWM9"/>
<accession>A0A286DWM9</accession>
<dbReference type="SUPFAM" id="SSF53335">
    <property type="entry name" value="S-adenosyl-L-methionine-dependent methyltransferases"/>
    <property type="match status" value="1"/>
</dbReference>
<reference evidence="5 6" key="1">
    <citation type="submission" date="2017-09" db="EMBL/GenBank/DDBJ databases">
        <authorList>
            <person name="Ehlers B."/>
            <person name="Leendertz F.H."/>
        </authorList>
    </citation>
    <scope>NUCLEOTIDE SEQUENCE [LARGE SCALE GENOMIC DNA]</scope>
    <source>
        <strain evidence="5 6">CGMCC 4.7095</strain>
    </source>
</reference>
<keyword evidence="3 5" id="KW-0808">Transferase</keyword>
<dbReference type="Pfam" id="PF08241">
    <property type="entry name" value="Methyltransf_11"/>
    <property type="match status" value="1"/>
</dbReference>
<keyword evidence="2 5" id="KW-0489">Methyltransferase</keyword>
<comment type="similarity">
    <text evidence="1">Belongs to the methyltransferase superfamily.</text>
</comment>
<dbReference type="InterPro" id="IPR029063">
    <property type="entry name" value="SAM-dependent_MTases_sf"/>
</dbReference>
<evidence type="ECO:0000256" key="2">
    <source>
        <dbReference type="ARBA" id="ARBA00022603"/>
    </source>
</evidence>
<evidence type="ECO:0000313" key="5">
    <source>
        <dbReference type="EMBL" id="SOD63062.1"/>
    </source>
</evidence>
<dbReference type="EMBL" id="OCNE01000009">
    <property type="protein sequence ID" value="SOD63062.1"/>
    <property type="molecule type" value="Genomic_DNA"/>
</dbReference>
<evidence type="ECO:0000256" key="3">
    <source>
        <dbReference type="ARBA" id="ARBA00022679"/>
    </source>
</evidence>
<organism evidence="5 6">
    <name type="scientific">Streptomyces zhaozhouensis</name>
    <dbReference type="NCBI Taxonomy" id="1300267"/>
    <lineage>
        <taxon>Bacteria</taxon>
        <taxon>Bacillati</taxon>
        <taxon>Actinomycetota</taxon>
        <taxon>Actinomycetes</taxon>
        <taxon>Kitasatosporales</taxon>
        <taxon>Streptomycetaceae</taxon>
        <taxon>Streptomyces</taxon>
    </lineage>
</organism>
<gene>
    <name evidence="5" type="ORF">SAMN06297387_1093</name>
</gene>
<dbReference type="GO" id="GO:0032259">
    <property type="term" value="P:methylation"/>
    <property type="evidence" value="ECO:0007669"/>
    <property type="project" value="UniProtKB-KW"/>
</dbReference>